<organism evidence="2 3">
    <name type="scientific">Boletus reticuloceps</name>
    <dbReference type="NCBI Taxonomy" id="495285"/>
    <lineage>
        <taxon>Eukaryota</taxon>
        <taxon>Fungi</taxon>
        <taxon>Dikarya</taxon>
        <taxon>Basidiomycota</taxon>
        <taxon>Agaricomycotina</taxon>
        <taxon>Agaricomycetes</taxon>
        <taxon>Agaricomycetidae</taxon>
        <taxon>Boletales</taxon>
        <taxon>Boletineae</taxon>
        <taxon>Boletaceae</taxon>
        <taxon>Boletoideae</taxon>
        <taxon>Boletus</taxon>
    </lineage>
</organism>
<protein>
    <submittedName>
        <fullName evidence="2">Uncharacterized protein</fullName>
    </submittedName>
</protein>
<dbReference type="AlphaFoldDB" id="A0A8I3A5L2"/>
<accession>A0A8I3A5L2</accession>
<keyword evidence="3" id="KW-1185">Reference proteome</keyword>
<comment type="caution">
    <text evidence="2">The sequence shown here is derived from an EMBL/GenBank/DDBJ whole genome shotgun (WGS) entry which is preliminary data.</text>
</comment>
<feature type="compositionally biased region" description="Polar residues" evidence="1">
    <location>
        <begin position="189"/>
        <end position="205"/>
    </location>
</feature>
<reference evidence="2" key="1">
    <citation type="submission" date="2021-03" db="EMBL/GenBank/DDBJ databases">
        <title>Evolutionary innovations through gain and loss of genes in the ectomycorrhizal Boletales.</title>
        <authorList>
            <person name="Wu G."/>
            <person name="Miyauchi S."/>
            <person name="Morin E."/>
            <person name="Yang Z.-L."/>
            <person name="Xu J."/>
            <person name="Martin F.M."/>
        </authorList>
    </citation>
    <scope>NUCLEOTIDE SEQUENCE</scope>
    <source>
        <strain evidence="2">BR01</strain>
    </source>
</reference>
<sequence>MCKIHGPPSSSIRVGWECIISLNNDMPSSPVPSITPSGLVTLQHDLKARITSSPLVKIPLTMRPLVKKSSSIPFSLTLKRHSTIFTRSSSPSSGASASPGCTPASEMADPLSMAGDLPSEVPLHNTPSIGAKILDKFWPEDEESYSEESCRVSVPSRYPTVLAPPPHHRRALRSLGSVQDVPFSGQLPPRTSSDNISSSPLRFPF</sequence>
<name>A0A8I3A5L2_9AGAM</name>
<feature type="region of interest" description="Disordered" evidence="1">
    <location>
        <begin position="85"/>
        <end position="119"/>
    </location>
</feature>
<evidence type="ECO:0000256" key="1">
    <source>
        <dbReference type="SAM" id="MobiDB-lite"/>
    </source>
</evidence>
<evidence type="ECO:0000313" key="2">
    <source>
        <dbReference type="EMBL" id="KAG6371971.1"/>
    </source>
</evidence>
<evidence type="ECO:0000313" key="3">
    <source>
        <dbReference type="Proteomes" id="UP000683000"/>
    </source>
</evidence>
<feature type="region of interest" description="Disordered" evidence="1">
    <location>
        <begin position="157"/>
        <end position="205"/>
    </location>
</feature>
<dbReference type="EMBL" id="JAGFBS010000031">
    <property type="protein sequence ID" value="KAG6371971.1"/>
    <property type="molecule type" value="Genomic_DNA"/>
</dbReference>
<dbReference type="Proteomes" id="UP000683000">
    <property type="component" value="Unassembled WGS sequence"/>
</dbReference>
<gene>
    <name evidence="2" type="ORF">JVT61DRAFT_8987</name>
</gene>
<proteinExistence type="predicted"/>
<feature type="compositionally biased region" description="Low complexity" evidence="1">
    <location>
        <begin position="88"/>
        <end position="100"/>
    </location>
</feature>
<dbReference type="OrthoDB" id="2633486at2759"/>